<reference evidence="2 3" key="1">
    <citation type="journal article" date="2015" name="Plant Cell">
        <title>Oil accumulation by the oleaginous diatom Fistulifera solaris as revealed by the genome and transcriptome.</title>
        <authorList>
            <person name="Tanaka T."/>
            <person name="Maeda Y."/>
            <person name="Veluchamy A."/>
            <person name="Tanaka M."/>
            <person name="Abida H."/>
            <person name="Marechal E."/>
            <person name="Bowler C."/>
            <person name="Muto M."/>
            <person name="Sunaga Y."/>
            <person name="Tanaka M."/>
            <person name="Yoshino T."/>
            <person name="Taniguchi T."/>
            <person name="Fukuda Y."/>
            <person name="Nemoto M."/>
            <person name="Matsumoto M."/>
            <person name="Wong P.S."/>
            <person name="Aburatani S."/>
            <person name="Fujibuchi W."/>
        </authorList>
    </citation>
    <scope>NUCLEOTIDE SEQUENCE [LARGE SCALE GENOMIC DNA]</scope>
    <source>
        <strain evidence="2 3">JPCC DA0580</strain>
    </source>
</reference>
<keyword evidence="3" id="KW-1185">Reference proteome</keyword>
<dbReference type="EMBL" id="BDSP01000100">
    <property type="protein sequence ID" value="GAX16011.1"/>
    <property type="molecule type" value="Genomic_DNA"/>
</dbReference>
<evidence type="ECO:0000313" key="2">
    <source>
        <dbReference type="EMBL" id="GAX16011.1"/>
    </source>
</evidence>
<accession>A0A1Z5JQF4</accession>
<feature type="chain" id="PRO_5013323593" evidence="1">
    <location>
        <begin position="19"/>
        <end position="262"/>
    </location>
</feature>
<name>A0A1Z5JQF4_FISSO</name>
<gene>
    <name evidence="2" type="ORF">FisN_22Hh132</name>
</gene>
<proteinExistence type="predicted"/>
<dbReference type="InParanoid" id="A0A1Z5JQF4"/>
<feature type="signal peptide" evidence="1">
    <location>
        <begin position="1"/>
        <end position="18"/>
    </location>
</feature>
<evidence type="ECO:0000256" key="1">
    <source>
        <dbReference type="SAM" id="SignalP"/>
    </source>
</evidence>
<sequence>MMKLCTLLPFLFLPAAFSQCPDGWETGLSEWTTNNNKFTPPPCYQFTLTTNRISNTPSVQSIRVKNGVAQGGAMSLTDYMTEISSLCYMRCPVEGAACRIAYYAAGYPYQILIDQDNSVVGEERNVEITGYAPLACEDIVDVPVPVPAPVPVPVPSPVVEPIAPVEPDVSDAPSDAPSDFLSDAPSDVPSGAPVMIVLPTSILTPVVTPVISPVASPVVLAPVGEEDPTAVSDLNTDTVGLQSSASGLTILPMIAGMVVLFA</sequence>
<organism evidence="2 3">
    <name type="scientific">Fistulifera solaris</name>
    <name type="common">Oleaginous diatom</name>
    <dbReference type="NCBI Taxonomy" id="1519565"/>
    <lineage>
        <taxon>Eukaryota</taxon>
        <taxon>Sar</taxon>
        <taxon>Stramenopiles</taxon>
        <taxon>Ochrophyta</taxon>
        <taxon>Bacillariophyta</taxon>
        <taxon>Bacillariophyceae</taxon>
        <taxon>Bacillariophycidae</taxon>
        <taxon>Naviculales</taxon>
        <taxon>Naviculaceae</taxon>
        <taxon>Fistulifera</taxon>
    </lineage>
</organism>
<protein>
    <submittedName>
        <fullName evidence="2">Uncharacterized protein</fullName>
    </submittedName>
</protein>
<comment type="caution">
    <text evidence="2">The sequence shown here is derived from an EMBL/GenBank/DDBJ whole genome shotgun (WGS) entry which is preliminary data.</text>
</comment>
<keyword evidence="1" id="KW-0732">Signal</keyword>
<dbReference type="AlphaFoldDB" id="A0A1Z5JQF4"/>
<dbReference type="Proteomes" id="UP000198406">
    <property type="component" value="Unassembled WGS sequence"/>
</dbReference>
<evidence type="ECO:0000313" key="3">
    <source>
        <dbReference type="Proteomes" id="UP000198406"/>
    </source>
</evidence>